<feature type="domain" description="Conserved virulence factor B-like winged helix" evidence="3">
    <location>
        <begin position="223"/>
        <end position="280"/>
    </location>
</feature>
<dbReference type="RefSeq" id="WP_071503154.1">
    <property type="nucleotide sequence ID" value="NZ_MORL01000004.1"/>
</dbReference>
<proteinExistence type="inferred from homology"/>
<keyword evidence="5" id="KW-1185">Reference proteome</keyword>
<accession>A0A1S2VL35</accession>
<name>A0A1S2VL35_9BACT</name>
<evidence type="ECO:0000259" key="3">
    <source>
        <dbReference type="Pfam" id="PF17783"/>
    </source>
</evidence>
<dbReference type="Gene3D" id="1.10.10.10">
    <property type="entry name" value="Winged helix-like DNA-binding domain superfamily/Winged helix DNA-binding domain"/>
    <property type="match status" value="1"/>
</dbReference>
<organism evidence="4 5">
    <name type="scientific">Arsenicibacter rosenii</name>
    <dbReference type="NCBI Taxonomy" id="1750698"/>
    <lineage>
        <taxon>Bacteria</taxon>
        <taxon>Pseudomonadati</taxon>
        <taxon>Bacteroidota</taxon>
        <taxon>Cytophagia</taxon>
        <taxon>Cytophagales</taxon>
        <taxon>Spirosomataceae</taxon>
        <taxon>Arsenicibacter</taxon>
    </lineage>
</organism>
<evidence type="ECO:0000313" key="4">
    <source>
        <dbReference type="EMBL" id="OIN59472.1"/>
    </source>
</evidence>
<feature type="domain" description="Conserved virulence factor B first S1" evidence="2">
    <location>
        <begin position="4"/>
        <end position="68"/>
    </location>
</feature>
<dbReference type="Proteomes" id="UP000181790">
    <property type="component" value="Unassembled WGS sequence"/>
</dbReference>
<comment type="caution">
    <text evidence="4">The sequence shown here is derived from an EMBL/GenBank/DDBJ whole genome shotgun (WGS) entry which is preliminary data.</text>
</comment>
<dbReference type="OrthoDB" id="9801597at2"/>
<reference evidence="4 5" key="1">
    <citation type="submission" date="2016-10" db="EMBL/GenBank/DDBJ databases">
        <title>Arsenicibacter rosenii gen. nov., sp. nov., an efficient arsenic-methylating bacterium isolated from an arsenic-contaminated paddy soil.</title>
        <authorList>
            <person name="Huang K."/>
        </authorList>
    </citation>
    <scope>NUCLEOTIDE SEQUENCE [LARGE SCALE GENOMIC DNA]</scope>
    <source>
        <strain evidence="4 5">SM-1</strain>
    </source>
</reference>
<dbReference type="InterPro" id="IPR012340">
    <property type="entry name" value="NA-bd_OB-fold"/>
</dbReference>
<comment type="similarity">
    <text evidence="1">Belongs to the CvfB family.</text>
</comment>
<sequence>MLKIGRMNTLTALRRTSVGMFLGDPTSDPEDATDILLPNKYVPESLRTEDEIEVFVYRDSEDRLIATTLVPHIQRGEFAALQAVSVMNFGAFMDWGLEKDLLVPHKEQSRPMRVGRWYVVYLYLDEQTDRLVASSKINKFINDRAFDLEVGQEVDLLVYEPTDLGFNAIIDNRYRGLLYANELFQKVFPGDRLVGYVKTIREDNRIDVTLQKPGYQNVEPNAERILQVLNESGGFLPLTDNTDPKLIYDQLEMSKKTFKKAVGALYRDRKIELKPDGIYLTGNTR</sequence>
<dbReference type="PANTHER" id="PTHR37296">
    <property type="entry name" value="CONSERVED VIRULENCE FACTOR B"/>
    <property type="match status" value="1"/>
</dbReference>
<dbReference type="PIRSF" id="PIRSF012524">
    <property type="entry name" value="YitL_S1"/>
    <property type="match status" value="1"/>
</dbReference>
<evidence type="ECO:0000313" key="5">
    <source>
        <dbReference type="Proteomes" id="UP000181790"/>
    </source>
</evidence>
<dbReference type="EMBL" id="MORL01000004">
    <property type="protein sequence ID" value="OIN59472.1"/>
    <property type="molecule type" value="Genomic_DNA"/>
</dbReference>
<evidence type="ECO:0000256" key="1">
    <source>
        <dbReference type="PIRNR" id="PIRNR012524"/>
    </source>
</evidence>
<gene>
    <name evidence="4" type="ORF">BLX24_10915</name>
</gene>
<dbReference type="InterPro" id="IPR036388">
    <property type="entry name" value="WH-like_DNA-bd_sf"/>
</dbReference>
<evidence type="ECO:0000259" key="2">
    <source>
        <dbReference type="Pfam" id="PF13509"/>
    </source>
</evidence>
<dbReference type="InterPro" id="IPR014464">
    <property type="entry name" value="CvfB_fam"/>
</dbReference>
<dbReference type="PANTHER" id="PTHR37296:SF1">
    <property type="entry name" value="CONSERVED VIRULENCE FACTOR B"/>
    <property type="match status" value="1"/>
</dbReference>
<dbReference type="Gene3D" id="2.40.50.140">
    <property type="entry name" value="Nucleic acid-binding proteins"/>
    <property type="match status" value="1"/>
</dbReference>
<dbReference type="Pfam" id="PF13509">
    <property type="entry name" value="S1_2"/>
    <property type="match status" value="1"/>
</dbReference>
<dbReference type="AlphaFoldDB" id="A0A1S2VL35"/>
<dbReference type="InterPro" id="IPR039566">
    <property type="entry name" value="CvfB_S1_st"/>
</dbReference>
<dbReference type="InterPro" id="IPR040764">
    <property type="entry name" value="CvfB_WH"/>
</dbReference>
<protein>
    <submittedName>
        <fullName evidence="4">GntR family transcriptional regulator</fullName>
    </submittedName>
</protein>
<dbReference type="Pfam" id="PF17783">
    <property type="entry name" value="WHD_CvfB"/>
    <property type="match status" value="1"/>
</dbReference>